<dbReference type="InterPro" id="IPR044077">
    <property type="entry name" value="Amylosucrase"/>
</dbReference>
<dbReference type="GO" id="GO:0005975">
    <property type="term" value="P:carbohydrate metabolic process"/>
    <property type="evidence" value="ECO:0007669"/>
    <property type="project" value="InterPro"/>
</dbReference>
<dbReference type="PANTHER" id="PTHR10357:SF213">
    <property type="entry name" value="ALPHA AMYLASE CATALYTIC REGION"/>
    <property type="match status" value="1"/>
</dbReference>
<dbReference type="eggNOG" id="COG0366">
    <property type="taxonomic scope" value="Bacteria"/>
</dbReference>
<reference evidence="3" key="1">
    <citation type="journal article" date="2011" name="MBio">
        <title>Novel metabolic attributes of the genus Cyanothece, comprising a group of unicellular nitrogen-fixing Cyanobacteria.</title>
        <authorList>
            <person name="Bandyopadhyay A."/>
            <person name="Elvitigala T."/>
            <person name="Welsh E."/>
            <person name="Stockel J."/>
            <person name="Liberton M."/>
            <person name="Min H."/>
            <person name="Sherman L.A."/>
            <person name="Pakrasi H.B."/>
        </authorList>
    </citation>
    <scope>NUCLEOTIDE SEQUENCE [LARGE SCALE GENOMIC DNA]</scope>
    <source>
        <strain evidence="3">PCC 7424</strain>
    </source>
</reference>
<name>B7KGQ1_GLOC7</name>
<dbReference type="OrthoDB" id="9805159at2"/>
<dbReference type="InterPro" id="IPR006047">
    <property type="entry name" value="GH13_cat_dom"/>
</dbReference>
<feature type="domain" description="Glycosyl hydrolase family 13 catalytic" evidence="1">
    <location>
        <begin position="93"/>
        <end position="569"/>
    </location>
</feature>
<evidence type="ECO:0000313" key="2">
    <source>
        <dbReference type="EMBL" id="ACK71978.1"/>
    </source>
</evidence>
<evidence type="ECO:0000259" key="1">
    <source>
        <dbReference type="SMART" id="SM00642"/>
    </source>
</evidence>
<dbReference type="InterPro" id="IPR045857">
    <property type="entry name" value="O16G_dom_2"/>
</dbReference>
<dbReference type="KEGG" id="cyc:PCC7424_3590"/>
<dbReference type="Proteomes" id="UP000002384">
    <property type="component" value="Chromosome"/>
</dbReference>
<gene>
    <name evidence="2" type="ordered locus">PCC7424_3590</name>
</gene>
<dbReference type="GO" id="GO:0047669">
    <property type="term" value="F:amylosucrase activity"/>
    <property type="evidence" value="ECO:0007669"/>
    <property type="project" value="InterPro"/>
</dbReference>
<dbReference type="Gene3D" id="3.90.400.10">
    <property type="entry name" value="Oligo-1,6-glucosidase, Domain 2"/>
    <property type="match status" value="1"/>
</dbReference>
<dbReference type="Gene3D" id="1.10.1740.10">
    <property type="match status" value="1"/>
</dbReference>
<dbReference type="STRING" id="65393.PCC7424_3590"/>
<accession>B7KGQ1</accession>
<dbReference type="Gene3D" id="2.60.40.1180">
    <property type="entry name" value="Golgi alpha-mannosidase II"/>
    <property type="match status" value="1"/>
</dbReference>
<dbReference type="InterPro" id="IPR017853">
    <property type="entry name" value="GH"/>
</dbReference>
<dbReference type="AlphaFoldDB" id="B7KGQ1"/>
<dbReference type="Pfam" id="PF00128">
    <property type="entry name" value="Alpha-amylase"/>
    <property type="match status" value="1"/>
</dbReference>
<dbReference type="RefSeq" id="WP_015955571.1">
    <property type="nucleotide sequence ID" value="NC_011729.1"/>
</dbReference>
<organism evidence="2 3">
    <name type="scientific">Gloeothece citriformis (strain PCC 7424)</name>
    <name type="common">Cyanothece sp. (strain PCC 7424)</name>
    <dbReference type="NCBI Taxonomy" id="65393"/>
    <lineage>
        <taxon>Bacteria</taxon>
        <taxon>Bacillati</taxon>
        <taxon>Cyanobacteriota</taxon>
        <taxon>Cyanophyceae</taxon>
        <taxon>Oscillatoriophycideae</taxon>
        <taxon>Chroococcales</taxon>
        <taxon>Aphanothecaceae</taxon>
        <taxon>Gloeothece</taxon>
        <taxon>Gloeothece citriformis</taxon>
    </lineage>
</organism>
<dbReference type="InterPro" id="IPR013780">
    <property type="entry name" value="Glyco_hydro_b"/>
</dbReference>
<proteinExistence type="predicted"/>
<sequence>MQNVLQMSGEARSIFEAIKERQFPKLVGRCAPRDADIFWLRFERYFEDFYHPLTELYGDRPDYTQQIEALFEQMVEAYIARPEPLRLLDLEREFTPDWFEHSNMIGYVCYGDLFAGTLQGVREKVSYLEELGITYLHLMSILKPRPAPNDGGYALMDYQTIDPELGTMEDLRELATDLREKGISLCVDLVLNHTAKEHEWAQRAMAGEEKYLEYYYTFSDRTLPDVYEKTLPEIFPDDAPGNFTWYPEMAGSGRWVWTTFMEYQWDLNYTNINVFREMMDIMFFLVNQGVDILRLDAAPFIWKRLETNCQNQPEVFKLIQVFRGLMRVIAPAVIFKAEAIVPPNLLQQYIGIKATTGKQCKLAYNNQLMVDLWSGLATHKATLLSYVSHKHAPLLFIGATTVNYIRNHDDIGWGMGDEDLHDIGEEPFLHRQFLNQFYTGNFPGSFAKGELFQFNPVTKDARISGTTSSLAGLEVALENHDEPAIDLAIRRLLLLHSIALFARGIPLIYMGDEVGLLNDYTYINDPNKAKDSRWLHRPKMDWSKVEKRHDPDSIEGRIYQGLLHLIKIRKSTSLLHSFAFLHPMWTDNDHVWAISHKRPEGSILMLANFDDHWQSVNTNIIYSNGFIHNVRNLLAPGVSLNIAEGRLYLAPYECVWLVGDE</sequence>
<protein>
    <submittedName>
        <fullName evidence="2">Alpha amylase catalytic region</fullName>
    </submittedName>
</protein>
<dbReference type="EMBL" id="CP001291">
    <property type="protein sequence ID" value="ACK71978.1"/>
    <property type="molecule type" value="Genomic_DNA"/>
</dbReference>
<dbReference type="CDD" id="cd11324">
    <property type="entry name" value="AmyAc_Amylosucrase"/>
    <property type="match status" value="1"/>
</dbReference>
<dbReference type="SUPFAM" id="SSF51445">
    <property type="entry name" value="(Trans)glycosidases"/>
    <property type="match status" value="1"/>
</dbReference>
<dbReference type="SMART" id="SM00642">
    <property type="entry name" value="Aamy"/>
    <property type="match status" value="1"/>
</dbReference>
<keyword evidence="3" id="KW-1185">Reference proteome</keyword>
<dbReference type="Gene3D" id="3.20.20.80">
    <property type="entry name" value="Glycosidases"/>
    <property type="match status" value="1"/>
</dbReference>
<dbReference type="CAZy" id="GH13">
    <property type="family name" value="Glycoside Hydrolase Family 13"/>
</dbReference>
<dbReference type="PANTHER" id="PTHR10357">
    <property type="entry name" value="ALPHA-AMYLASE FAMILY MEMBER"/>
    <property type="match status" value="1"/>
</dbReference>
<dbReference type="HOGENOM" id="CLU_022796_0_0_3"/>
<evidence type="ECO:0000313" key="3">
    <source>
        <dbReference type="Proteomes" id="UP000002384"/>
    </source>
</evidence>